<comment type="catalytic activity">
    <reaction evidence="1">
        <text>ATP + protein L-histidine = ADP + protein N-phospho-L-histidine.</text>
        <dbReference type="EC" id="2.7.13.3"/>
    </reaction>
</comment>
<dbReference type="Pfam" id="PF00512">
    <property type="entry name" value="HisKA"/>
    <property type="match status" value="1"/>
</dbReference>
<dbReference type="InterPro" id="IPR036890">
    <property type="entry name" value="HATPase_C_sf"/>
</dbReference>
<evidence type="ECO:0000259" key="11">
    <source>
        <dbReference type="PROSITE" id="PS50110"/>
    </source>
</evidence>
<gene>
    <name evidence="12" type="ORF">H8S40_05845</name>
</gene>
<dbReference type="SMART" id="SM00388">
    <property type="entry name" value="HisKA"/>
    <property type="match status" value="1"/>
</dbReference>
<dbReference type="PANTHER" id="PTHR43047:SF72">
    <property type="entry name" value="OSMOSENSING HISTIDINE PROTEIN KINASE SLN1"/>
    <property type="match status" value="1"/>
</dbReference>
<evidence type="ECO:0000256" key="4">
    <source>
        <dbReference type="ARBA" id="ARBA00022553"/>
    </source>
</evidence>
<dbReference type="Gene3D" id="3.40.50.2300">
    <property type="match status" value="1"/>
</dbReference>
<dbReference type="InterPro" id="IPR005467">
    <property type="entry name" value="His_kinase_dom"/>
</dbReference>
<dbReference type="EMBL" id="JACOPE010000001">
    <property type="protein sequence ID" value="MBC5683095.1"/>
    <property type="molecule type" value="Genomic_DNA"/>
</dbReference>
<dbReference type="Pfam" id="PF02518">
    <property type="entry name" value="HATPase_c"/>
    <property type="match status" value="1"/>
</dbReference>
<keyword evidence="4 9" id="KW-0597">Phosphoprotein</keyword>
<keyword evidence="13" id="KW-1185">Reference proteome</keyword>
<evidence type="ECO:0000256" key="9">
    <source>
        <dbReference type="PROSITE-ProRule" id="PRU00169"/>
    </source>
</evidence>
<dbReference type="PROSITE" id="PS50110">
    <property type="entry name" value="RESPONSE_REGULATORY"/>
    <property type="match status" value="1"/>
</dbReference>
<dbReference type="InterPro" id="IPR004358">
    <property type="entry name" value="Sig_transdc_His_kin-like_C"/>
</dbReference>
<dbReference type="CDD" id="cd00082">
    <property type="entry name" value="HisKA"/>
    <property type="match status" value="1"/>
</dbReference>
<protein>
    <recommendedName>
        <fullName evidence="3">Stage 0 sporulation protein A homolog</fullName>
        <ecNumber evidence="2">2.7.13.3</ecNumber>
    </recommendedName>
</protein>
<name>A0ABR7G886_9FIRM</name>
<dbReference type="SUPFAM" id="SSF52172">
    <property type="entry name" value="CheY-like"/>
    <property type="match status" value="1"/>
</dbReference>
<dbReference type="SMART" id="SM00387">
    <property type="entry name" value="HATPase_c"/>
    <property type="match status" value="1"/>
</dbReference>
<reference evidence="12 13" key="1">
    <citation type="submission" date="2020-08" db="EMBL/GenBank/DDBJ databases">
        <title>Genome public.</title>
        <authorList>
            <person name="Liu C."/>
            <person name="Sun Q."/>
        </authorList>
    </citation>
    <scope>NUCLEOTIDE SEQUENCE [LARGE SCALE GENOMIC DNA]</scope>
    <source>
        <strain evidence="12 13">NSJ-13</strain>
    </source>
</reference>
<organism evidence="12 13">
    <name type="scientific">Ruminococcus hominis</name>
    <dbReference type="NCBI Taxonomy" id="2763065"/>
    <lineage>
        <taxon>Bacteria</taxon>
        <taxon>Bacillati</taxon>
        <taxon>Bacillota</taxon>
        <taxon>Clostridia</taxon>
        <taxon>Eubacteriales</taxon>
        <taxon>Oscillospiraceae</taxon>
        <taxon>Ruminococcus</taxon>
    </lineage>
</organism>
<dbReference type="InterPro" id="IPR003594">
    <property type="entry name" value="HATPase_dom"/>
</dbReference>
<dbReference type="Gene3D" id="1.10.287.130">
    <property type="match status" value="1"/>
</dbReference>
<dbReference type="Proteomes" id="UP000631576">
    <property type="component" value="Unassembled WGS sequence"/>
</dbReference>
<dbReference type="PRINTS" id="PR00344">
    <property type="entry name" value="BCTRLSENSOR"/>
</dbReference>
<sequence>MNTHSSGYYSIDKDYNILSYNDTAKQLYPNLQPGVKCYKALMGLDSPCPPCPVALGIQGPKTYLDPIRHIYETVDAVETVQPDGSRGHALVFSTVAEGESLSKSIPTGENSLRLLGAINLLASDYMSVYGVNRETGKISVYRSRFTDAFADIKDNADYKLSFNFLIQKYIHPDERSYVSRHLNYETLLERLSQEASFKIHFRVVTDTVHYYYLLIARNGNADDYRDFVIAVACEDNDVTARKIYENQLHSLLASITHAAGYFHLDLTDDKILKIGGTSALAYKIDADVSIDHFIAETAVFIPVLKDRNDFINAFCRSSLMKSYEDGQVEVTRVSRCLYDDNITRLSKYVTRLLLNPSNNHLEAILYGEDVTRTQEAYETQVSIVQTLSSNYLNVYLINPREKTLSVIKQEDRDVPAPDKKHNNTYPYDLFLSGYIRQRVYPDDRTMLEESLELDNVMSVLSGQSEYKGNYRINDRDGIHYYQFRFIKNEDSGIIVLGFLNVDDVVESEIRHQKLLKEALDTAERANAEKSNFLSRMSHDMRTPLNGIIGLLEIDKKHENDIGFLKSNREKAFISASHLLSLINDVLDMSKIEEGGLVLNHEPFDLIRYEKETQMLIDMQAQKNGIDFTVHIAPEIYEHPFVYGSPLHLRRAMMNIYSNCIKYNRENGAIHTEIHALPSHDHKLVCRWTISDTGIGINKEYLEKIFEPFTQENMDARSVYHGTGLGMSIAKALFEQMGGTIEISSTPGIGSTFVITLPFEEAEETDISSEPESERNSIQGIKILLAEDNEINREVAQVLLEEEGAVVTAVSNGREAVKLFSRHPEGTFDVILMDIMMPLMDGYEATRQIRKLDRTDASSIPIIALTANAFAEDVRHALDCGMNAHLAKPLDVEKMIHTIACYCSRVCISHCKK</sequence>
<evidence type="ECO:0000256" key="3">
    <source>
        <dbReference type="ARBA" id="ARBA00018672"/>
    </source>
</evidence>
<evidence type="ECO:0000256" key="8">
    <source>
        <dbReference type="ARBA" id="ARBA00024867"/>
    </source>
</evidence>
<dbReference type="InterPro" id="IPR011006">
    <property type="entry name" value="CheY-like_superfamily"/>
</dbReference>
<dbReference type="SUPFAM" id="SSF47384">
    <property type="entry name" value="Homodimeric domain of signal transducing histidine kinase"/>
    <property type="match status" value="1"/>
</dbReference>
<dbReference type="Pfam" id="PF00072">
    <property type="entry name" value="Response_reg"/>
    <property type="match status" value="1"/>
</dbReference>
<accession>A0ABR7G886</accession>
<feature type="domain" description="Histidine kinase" evidence="10">
    <location>
        <begin position="535"/>
        <end position="760"/>
    </location>
</feature>
<dbReference type="SMART" id="SM00448">
    <property type="entry name" value="REC"/>
    <property type="match status" value="1"/>
</dbReference>
<dbReference type="Gene3D" id="3.30.565.10">
    <property type="entry name" value="Histidine kinase-like ATPase, C-terminal domain"/>
    <property type="match status" value="1"/>
</dbReference>
<dbReference type="PROSITE" id="PS50109">
    <property type="entry name" value="HIS_KIN"/>
    <property type="match status" value="1"/>
</dbReference>
<dbReference type="PANTHER" id="PTHR43047">
    <property type="entry name" value="TWO-COMPONENT HISTIDINE PROTEIN KINASE"/>
    <property type="match status" value="1"/>
</dbReference>
<evidence type="ECO:0000256" key="2">
    <source>
        <dbReference type="ARBA" id="ARBA00012438"/>
    </source>
</evidence>
<keyword evidence="6" id="KW-0418">Kinase</keyword>
<keyword evidence="5" id="KW-0808">Transferase</keyword>
<feature type="domain" description="Response regulatory" evidence="11">
    <location>
        <begin position="781"/>
        <end position="902"/>
    </location>
</feature>
<dbReference type="RefSeq" id="WP_186864829.1">
    <property type="nucleotide sequence ID" value="NZ_JACOPE010000001.1"/>
</dbReference>
<evidence type="ECO:0000313" key="12">
    <source>
        <dbReference type="EMBL" id="MBC5683095.1"/>
    </source>
</evidence>
<dbReference type="InterPro" id="IPR001789">
    <property type="entry name" value="Sig_transdc_resp-reg_receiver"/>
</dbReference>
<dbReference type="EC" id="2.7.13.3" evidence="2"/>
<dbReference type="SUPFAM" id="SSF55874">
    <property type="entry name" value="ATPase domain of HSP90 chaperone/DNA topoisomerase II/histidine kinase"/>
    <property type="match status" value="1"/>
</dbReference>
<feature type="modified residue" description="4-aspartylphosphate" evidence="9">
    <location>
        <position position="833"/>
    </location>
</feature>
<comment type="caution">
    <text evidence="12">The sequence shown here is derived from an EMBL/GenBank/DDBJ whole genome shotgun (WGS) entry which is preliminary data.</text>
</comment>
<evidence type="ECO:0000256" key="7">
    <source>
        <dbReference type="ARBA" id="ARBA00023012"/>
    </source>
</evidence>
<dbReference type="CDD" id="cd17546">
    <property type="entry name" value="REC_hyHK_CKI1_RcsC-like"/>
    <property type="match status" value="1"/>
</dbReference>
<evidence type="ECO:0000259" key="10">
    <source>
        <dbReference type="PROSITE" id="PS50109"/>
    </source>
</evidence>
<proteinExistence type="predicted"/>
<evidence type="ECO:0000313" key="13">
    <source>
        <dbReference type="Proteomes" id="UP000631576"/>
    </source>
</evidence>
<keyword evidence="7" id="KW-0902">Two-component regulatory system</keyword>
<evidence type="ECO:0000256" key="6">
    <source>
        <dbReference type="ARBA" id="ARBA00022777"/>
    </source>
</evidence>
<dbReference type="InterPro" id="IPR036097">
    <property type="entry name" value="HisK_dim/P_sf"/>
</dbReference>
<dbReference type="InterPro" id="IPR003661">
    <property type="entry name" value="HisK_dim/P_dom"/>
</dbReference>
<comment type="function">
    <text evidence="8">May play the central regulatory role in sporulation. It may be an element of the effector pathway responsible for the activation of sporulation genes in response to nutritional stress. Spo0A may act in concert with spo0H (a sigma factor) to control the expression of some genes that are critical to the sporulation process.</text>
</comment>
<evidence type="ECO:0000256" key="1">
    <source>
        <dbReference type="ARBA" id="ARBA00000085"/>
    </source>
</evidence>
<evidence type="ECO:0000256" key="5">
    <source>
        <dbReference type="ARBA" id="ARBA00022679"/>
    </source>
</evidence>